<dbReference type="Proteomes" id="UP001058974">
    <property type="component" value="Chromosome 7"/>
</dbReference>
<sequence length="187" mass="20878">MDQVQTELAEMRANMAQFITMMQGVVQGQEELRALAQRQEVVIPTSNRASPVAAPAHETINVAAPTNDYAVGDELEGIRINGQPLAAEVNVRATRAPIRHPAPFVNQQEDTFTLLSEDYDVVKTEERDKKVDALAEKVRVMECQNSLGFDVTDMGLVEGLKIPYKFKAPSFDKYNVYLGHLWTGTWI</sequence>
<dbReference type="Gramene" id="Psat07G0171800-T1">
    <property type="protein sequence ID" value="KAI5384843.1"/>
    <property type="gene ID" value="KIW84_071718"/>
</dbReference>
<organism evidence="1 2">
    <name type="scientific">Pisum sativum</name>
    <name type="common">Garden pea</name>
    <name type="synonym">Lathyrus oleraceus</name>
    <dbReference type="NCBI Taxonomy" id="3888"/>
    <lineage>
        <taxon>Eukaryota</taxon>
        <taxon>Viridiplantae</taxon>
        <taxon>Streptophyta</taxon>
        <taxon>Embryophyta</taxon>
        <taxon>Tracheophyta</taxon>
        <taxon>Spermatophyta</taxon>
        <taxon>Magnoliopsida</taxon>
        <taxon>eudicotyledons</taxon>
        <taxon>Gunneridae</taxon>
        <taxon>Pentapetalae</taxon>
        <taxon>rosids</taxon>
        <taxon>fabids</taxon>
        <taxon>Fabales</taxon>
        <taxon>Fabaceae</taxon>
        <taxon>Papilionoideae</taxon>
        <taxon>50 kb inversion clade</taxon>
        <taxon>NPAAA clade</taxon>
        <taxon>Hologalegina</taxon>
        <taxon>IRL clade</taxon>
        <taxon>Fabeae</taxon>
        <taxon>Lathyrus</taxon>
    </lineage>
</organism>
<protein>
    <submittedName>
        <fullName evidence="1">Uncharacterized protein</fullName>
    </submittedName>
</protein>
<evidence type="ECO:0000313" key="2">
    <source>
        <dbReference type="Proteomes" id="UP001058974"/>
    </source>
</evidence>
<comment type="caution">
    <text evidence="1">The sequence shown here is derived from an EMBL/GenBank/DDBJ whole genome shotgun (WGS) entry which is preliminary data.</text>
</comment>
<name>A0A9D4VK99_PEA</name>
<dbReference type="EMBL" id="JAMSHJ010000007">
    <property type="protein sequence ID" value="KAI5384843.1"/>
    <property type="molecule type" value="Genomic_DNA"/>
</dbReference>
<accession>A0A9D4VK99</accession>
<reference evidence="1 2" key="1">
    <citation type="journal article" date="2022" name="Nat. Genet.">
        <title>Improved pea reference genome and pan-genome highlight genomic features and evolutionary characteristics.</title>
        <authorList>
            <person name="Yang T."/>
            <person name="Liu R."/>
            <person name="Luo Y."/>
            <person name="Hu S."/>
            <person name="Wang D."/>
            <person name="Wang C."/>
            <person name="Pandey M.K."/>
            <person name="Ge S."/>
            <person name="Xu Q."/>
            <person name="Li N."/>
            <person name="Li G."/>
            <person name="Huang Y."/>
            <person name="Saxena R.K."/>
            <person name="Ji Y."/>
            <person name="Li M."/>
            <person name="Yan X."/>
            <person name="He Y."/>
            <person name="Liu Y."/>
            <person name="Wang X."/>
            <person name="Xiang C."/>
            <person name="Varshney R.K."/>
            <person name="Ding H."/>
            <person name="Gao S."/>
            <person name="Zong X."/>
        </authorList>
    </citation>
    <scope>NUCLEOTIDE SEQUENCE [LARGE SCALE GENOMIC DNA]</scope>
    <source>
        <strain evidence="1 2">cv. Zhongwan 6</strain>
    </source>
</reference>
<proteinExistence type="predicted"/>
<evidence type="ECO:0000313" key="1">
    <source>
        <dbReference type="EMBL" id="KAI5384843.1"/>
    </source>
</evidence>
<dbReference type="AlphaFoldDB" id="A0A9D4VK99"/>
<gene>
    <name evidence="1" type="ORF">KIW84_071718</name>
</gene>
<keyword evidence="2" id="KW-1185">Reference proteome</keyword>